<accession>A0AAV2GDJ7</accession>
<gene>
    <name evidence="1" type="ORF">LTRI10_LOCUS48304</name>
</gene>
<protein>
    <submittedName>
        <fullName evidence="1">Uncharacterized protein</fullName>
    </submittedName>
</protein>
<proteinExistence type="predicted"/>
<evidence type="ECO:0000313" key="2">
    <source>
        <dbReference type="Proteomes" id="UP001497516"/>
    </source>
</evidence>
<name>A0AAV2GDJ7_9ROSI</name>
<dbReference type="EMBL" id="OZ034821">
    <property type="protein sequence ID" value="CAL1408734.1"/>
    <property type="molecule type" value="Genomic_DNA"/>
</dbReference>
<keyword evidence="2" id="KW-1185">Reference proteome</keyword>
<dbReference type="Proteomes" id="UP001497516">
    <property type="component" value="Chromosome 8"/>
</dbReference>
<evidence type="ECO:0000313" key="1">
    <source>
        <dbReference type="EMBL" id="CAL1408734.1"/>
    </source>
</evidence>
<reference evidence="1 2" key="1">
    <citation type="submission" date="2024-04" db="EMBL/GenBank/DDBJ databases">
        <authorList>
            <person name="Fracassetti M."/>
        </authorList>
    </citation>
    <scope>NUCLEOTIDE SEQUENCE [LARGE SCALE GENOMIC DNA]</scope>
</reference>
<sequence length="88" mass="9560">MSALSKLARCPCHHLRLFLQPYDRPAAYCFGNEIGRSGIGRSSINPLPFGSATRARRMHVRRTAATSALRFGSAEEVLSVASDIVDGI</sequence>
<dbReference type="AlphaFoldDB" id="A0AAV2GDJ7"/>
<organism evidence="1 2">
    <name type="scientific">Linum trigynum</name>
    <dbReference type="NCBI Taxonomy" id="586398"/>
    <lineage>
        <taxon>Eukaryota</taxon>
        <taxon>Viridiplantae</taxon>
        <taxon>Streptophyta</taxon>
        <taxon>Embryophyta</taxon>
        <taxon>Tracheophyta</taxon>
        <taxon>Spermatophyta</taxon>
        <taxon>Magnoliopsida</taxon>
        <taxon>eudicotyledons</taxon>
        <taxon>Gunneridae</taxon>
        <taxon>Pentapetalae</taxon>
        <taxon>rosids</taxon>
        <taxon>fabids</taxon>
        <taxon>Malpighiales</taxon>
        <taxon>Linaceae</taxon>
        <taxon>Linum</taxon>
    </lineage>
</organism>